<sequence length="376" mass="41180">MAIVPKAVFFNGWRGMANMLLTAPVFFLIFAVAIALVLVPLTSNIVKCVVLCQRFKIGSHLFNPLLALVECLFTILLARNILCPSGVLANCGKWLHFIMAPLLLGIGALFDRLRLRQGRSQGLSGDVPAVDGKCEVIRVDERVTVVNAQFSESLDSVCTMSVIKHEDFVVFWNPVFAPAELYRELAGCQRRAIVFVNTMYHHMATQIALAALPGAEVWGCGSVEGRHPKPLGIRDPVADGLSLNGVTFFHLPGTLYDEWWMYFAPSKFMGLGDFCPHMEDDLLQGPSLAMTRTAHCCDACSMMAYSRSLVVDHAGTAALVKRILALDIDRLEGAHPPGDSSLASGGRGGRPDPREALERYWSWLLPSRGGLGERLV</sequence>
<keyword evidence="1" id="KW-0812">Transmembrane</keyword>
<dbReference type="SUPFAM" id="SSF56281">
    <property type="entry name" value="Metallo-hydrolase/oxidoreductase"/>
    <property type="match status" value="1"/>
</dbReference>
<reference evidence="2" key="1">
    <citation type="submission" date="2021-01" db="EMBL/GenBank/DDBJ databases">
        <authorList>
            <person name="Corre E."/>
            <person name="Pelletier E."/>
            <person name="Niang G."/>
            <person name="Scheremetjew M."/>
            <person name="Finn R."/>
            <person name="Kale V."/>
            <person name="Holt S."/>
            <person name="Cochrane G."/>
            <person name="Meng A."/>
            <person name="Brown T."/>
            <person name="Cohen L."/>
        </authorList>
    </citation>
    <scope>NUCLEOTIDE SEQUENCE</scope>
    <source>
        <strain evidence="2">RCC3387</strain>
    </source>
</reference>
<feature type="transmembrane region" description="Helical" evidence="1">
    <location>
        <begin position="94"/>
        <end position="110"/>
    </location>
</feature>
<organism evidence="2">
    <name type="scientific">Zooxanthella nutricula</name>
    <dbReference type="NCBI Taxonomy" id="1333877"/>
    <lineage>
        <taxon>Eukaryota</taxon>
        <taxon>Sar</taxon>
        <taxon>Alveolata</taxon>
        <taxon>Dinophyceae</taxon>
        <taxon>Peridiniales</taxon>
        <taxon>Peridiniales incertae sedis</taxon>
        <taxon>Zooxanthella</taxon>
    </lineage>
</organism>
<accession>A0A6U6PXF8</accession>
<keyword evidence="1" id="KW-0472">Membrane</keyword>
<gene>
    <name evidence="2" type="ORF">BRAN1462_LOCUS40423</name>
</gene>
<proteinExistence type="predicted"/>
<dbReference type="AlphaFoldDB" id="A0A6U6PXF8"/>
<feature type="transmembrane region" description="Helical" evidence="1">
    <location>
        <begin position="61"/>
        <end position="82"/>
    </location>
</feature>
<evidence type="ECO:0000256" key="1">
    <source>
        <dbReference type="SAM" id="Phobius"/>
    </source>
</evidence>
<evidence type="ECO:0000313" key="2">
    <source>
        <dbReference type="EMBL" id="CAD9608542.1"/>
    </source>
</evidence>
<feature type="transmembrane region" description="Helical" evidence="1">
    <location>
        <begin position="20"/>
        <end position="41"/>
    </location>
</feature>
<name>A0A6U6PXF8_9DINO</name>
<protein>
    <submittedName>
        <fullName evidence="2">Uncharacterized protein</fullName>
    </submittedName>
</protein>
<dbReference type="EMBL" id="HBGW01063394">
    <property type="protein sequence ID" value="CAD9608542.1"/>
    <property type="molecule type" value="Transcribed_RNA"/>
</dbReference>
<dbReference type="InterPro" id="IPR036866">
    <property type="entry name" value="RibonucZ/Hydroxyglut_hydro"/>
</dbReference>
<keyword evidence="1" id="KW-1133">Transmembrane helix</keyword>